<protein>
    <submittedName>
        <fullName evidence="2">SMP-30/Gluconolaconase/LRE-like region containing protein</fullName>
    </submittedName>
</protein>
<dbReference type="PANTHER" id="PTHR47064">
    <property type="entry name" value="PUTATIVE (AFU_ORTHOLOGUE AFUA_1G08990)-RELATED"/>
    <property type="match status" value="1"/>
</dbReference>
<dbReference type="Proteomes" id="UP000654918">
    <property type="component" value="Unassembled WGS sequence"/>
</dbReference>
<dbReference type="PANTHER" id="PTHR47064:SF2">
    <property type="entry name" value="SMP-30_GLUCONOLACTONASE_LRE-LIKE REGION DOMAIN-CONTAINING PROTEIN-RELATED"/>
    <property type="match status" value="1"/>
</dbReference>
<evidence type="ECO:0000313" key="3">
    <source>
        <dbReference type="Proteomes" id="UP000654918"/>
    </source>
</evidence>
<name>A0A8H6JXZ8_9PEZI</name>
<dbReference type="InterPro" id="IPR052988">
    <property type="entry name" value="Oryzine_lactonohydrolase"/>
</dbReference>
<evidence type="ECO:0000313" key="2">
    <source>
        <dbReference type="EMBL" id="KAF6821185.1"/>
    </source>
</evidence>
<dbReference type="InterPro" id="IPR013658">
    <property type="entry name" value="SGL"/>
</dbReference>
<proteinExistence type="predicted"/>
<dbReference type="SUPFAM" id="SSF63829">
    <property type="entry name" value="Calcium-dependent phosphotriesterase"/>
    <property type="match status" value="1"/>
</dbReference>
<keyword evidence="3" id="KW-1185">Reference proteome</keyword>
<dbReference type="InterPro" id="IPR011042">
    <property type="entry name" value="6-blade_b-propeller_TolB-like"/>
</dbReference>
<evidence type="ECO:0000259" key="1">
    <source>
        <dbReference type="Pfam" id="PF08450"/>
    </source>
</evidence>
<organism evidence="2 3">
    <name type="scientific">Colletotrichum plurivorum</name>
    <dbReference type="NCBI Taxonomy" id="2175906"/>
    <lineage>
        <taxon>Eukaryota</taxon>
        <taxon>Fungi</taxon>
        <taxon>Dikarya</taxon>
        <taxon>Ascomycota</taxon>
        <taxon>Pezizomycotina</taxon>
        <taxon>Sordariomycetes</taxon>
        <taxon>Hypocreomycetidae</taxon>
        <taxon>Glomerellales</taxon>
        <taxon>Glomerellaceae</taxon>
        <taxon>Colletotrichum</taxon>
        <taxon>Colletotrichum orchidearum species complex</taxon>
    </lineage>
</organism>
<accession>A0A8H6JXZ8</accession>
<dbReference type="Pfam" id="PF08450">
    <property type="entry name" value="SGL"/>
    <property type="match status" value="1"/>
</dbReference>
<sequence>MATVKLTGIRAVPTVVEHDVLIVQYDPALESVVGPNPTHALLLSTTKDSAKALFHHGCIYLASRNELWTTSAPLPTADQSRTSAVLMSKVTVTTDPRSGTLTAEWAKIRPPRELPMPASGCAVGGNGTVWCSQGTVQPGTGGVFHMPAGRPPIPLVTSYYGRDFNSPYSAVVSGGTVWFTDPCCGHELDFRPQPQWPPSVYRYDLETREVRAVADGFIRPTGIAVDEDSSTLYVAEAGGVKVDGTLDLAQPRSIYAFDIIERGGSVFLANKRLFALVRRGAPMHLMFENGNLWAACGDGIEIWSSGGSLLGFIRVTGNNGASGGPRADGRADTAAGGVLSFCRGPDNSVFVCAQQTLWRLHFPPSPGGSVASPIL</sequence>
<gene>
    <name evidence="2" type="ORF">CPLU01_12543</name>
</gene>
<dbReference type="EMBL" id="WIGO01000262">
    <property type="protein sequence ID" value="KAF6821185.1"/>
    <property type="molecule type" value="Genomic_DNA"/>
</dbReference>
<feature type="domain" description="SMP-30/Gluconolactonase/LRE-like region" evidence="1">
    <location>
        <begin position="173"/>
        <end position="314"/>
    </location>
</feature>
<comment type="caution">
    <text evidence="2">The sequence shown here is derived from an EMBL/GenBank/DDBJ whole genome shotgun (WGS) entry which is preliminary data.</text>
</comment>
<dbReference type="Gene3D" id="2.120.10.30">
    <property type="entry name" value="TolB, C-terminal domain"/>
    <property type="match status" value="1"/>
</dbReference>
<reference evidence="2" key="1">
    <citation type="journal article" date="2020" name="Phytopathology">
        <title>Genome Sequence Resources of Colletotrichum truncatum, C. plurivorum, C. musicola, and C. sojae: Four Species Pathogenic to Soybean (Glycine max).</title>
        <authorList>
            <person name="Rogerio F."/>
            <person name="Boufleur T.R."/>
            <person name="Ciampi-Guillardi M."/>
            <person name="Sukno S.A."/>
            <person name="Thon M.R."/>
            <person name="Massola Junior N.S."/>
            <person name="Baroncelli R."/>
        </authorList>
    </citation>
    <scope>NUCLEOTIDE SEQUENCE</scope>
    <source>
        <strain evidence="2">LFN00145</strain>
    </source>
</reference>
<dbReference type="AlphaFoldDB" id="A0A8H6JXZ8"/>